<dbReference type="GO" id="GO:0000160">
    <property type="term" value="P:phosphorelay signal transduction system"/>
    <property type="evidence" value="ECO:0007669"/>
    <property type="project" value="InterPro"/>
</dbReference>
<dbReference type="KEGG" id="nde:NIDE1229"/>
<name>D8PCM6_9BACT</name>
<dbReference type="PANTHER" id="PTHR44591">
    <property type="entry name" value="STRESS RESPONSE REGULATOR PROTEIN 1"/>
    <property type="match status" value="1"/>
</dbReference>
<dbReference type="PROSITE" id="PS50110">
    <property type="entry name" value="RESPONSE_REGULATORY"/>
    <property type="match status" value="1"/>
</dbReference>
<keyword evidence="1 2" id="KW-0597">Phosphoprotein</keyword>
<dbReference type="Proteomes" id="UP000001660">
    <property type="component" value="Chromosome"/>
</dbReference>
<protein>
    <submittedName>
        <fullName evidence="5">Response regulator</fullName>
    </submittedName>
</protein>
<proteinExistence type="predicted"/>
<evidence type="ECO:0000313" key="6">
    <source>
        <dbReference type="Proteomes" id="UP000001660"/>
    </source>
</evidence>
<organism evidence="5 6">
    <name type="scientific">Nitrospira defluvii</name>
    <dbReference type="NCBI Taxonomy" id="330214"/>
    <lineage>
        <taxon>Bacteria</taxon>
        <taxon>Pseudomonadati</taxon>
        <taxon>Nitrospirota</taxon>
        <taxon>Nitrospiria</taxon>
        <taxon>Nitrospirales</taxon>
        <taxon>Nitrospiraceae</taxon>
        <taxon>Nitrospira</taxon>
    </lineage>
</organism>
<dbReference type="PANTHER" id="PTHR44591:SF3">
    <property type="entry name" value="RESPONSE REGULATORY DOMAIN-CONTAINING PROTEIN"/>
    <property type="match status" value="1"/>
</dbReference>
<dbReference type="Gene3D" id="3.40.50.2300">
    <property type="match status" value="1"/>
</dbReference>
<dbReference type="SUPFAM" id="SSF52172">
    <property type="entry name" value="CheY-like"/>
    <property type="match status" value="1"/>
</dbReference>
<dbReference type="EMBL" id="FP929003">
    <property type="protein sequence ID" value="CBK40985.1"/>
    <property type="molecule type" value="Genomic_DNA"/>
</dbReference>
<dbReference type="AlphaFoldDB" id="D8PCM6"/>
<sequence length="215" mass="23805">MGILIVDDSPDQQLLLKTILKKAGHLDLLIADSATAAYDQLGIDQPEPPQHTPPVDLILMDFLMPGIDGVAATQRIKSLESLRDIPVIVVTAKTALGDLQAAFAAGAMDYITKPVSSVELLARVNSALMLKKEMDCRKTREMELRRSNAELQQALREVKVLKGLVPICASCKKIRNDQGFWQQLEEYIQQHSEAEFSHGLCTPCIKKHYPGVYPD</sequence>
<evidence type="ECO:0000256" key="3">
    <source>
        <dbReference type="SAM" id="Coils"/>
    </source>
</evidence>
<dbReference type="HOGENOM" id="CLU_000445_69_1_0"/>
<accession>D8PCM6</accession>
<keyword evidence="3" id="KW-0175">Coiled coil</keyword>
<feature type="modified residue" description="4-aspartylphosphate" evidence="2">
    <location>
        <position position="61"/>
    </location>
</feature>
<dbReference type="InterPro" id="IPR011006">
    <property type="entry name" value="CheY-like_superfamily"/>
</dbReference>
<dbReference type="OrthoDB" id="9790791at2"/>
<evidence type="ECO:0000256" key="1">
    <source>
        <dbReference type="ARBA" id="ARBA00022553"/>
    </source>
</evidence>
<evidence type="ECO:0000259" key="4">
    <source>
        <dbReference type="PROSITE" id="PS50110"/>
    </source>
</evidence>
<dbReference type="eggNOG" id="COG3437">
    <property type="taxonomic scope" value="Bacteria"/>
</dbReference>
<dbReference type="Pfam" id="PF00072">
    <property type="entry name" value="Response_reg"/>
    <property type="match status" value="1"/>
</dbReference>
<dbReference type="SMART" id="SM00448">
    <property type="entry name" value="REC"/>
    <property type="match status" value="1"/>
</dbReference>
<dbReference type="STRING" id="330214.NIDE1229"/>
<dbReference type="InterPro" id="IPR001789">
    <property type="entry name" value="Sig_transdc_resp-reg_receiver"/>
</dbReference>
<evidence type="ECO:0000256" key="2">
    <source>
        <dbReference type="PROSITE-ProRule" id="PRU00169"/>
    </source>
</evidence>
<evidence type="ECO:0000313" key="5">
    <source>
        <dbReference type="EMBL" id="CBK40985.1"/>
    </source>
</evidence>
<gene>
    <name evidence="5" type="ORF">NIDE1229</name>
</gene>
<feature type="domain" description="Response regulatory" evidence="4">
    <location>
        <begin position="2"/>
        <end position="128"/>
    </location>
</feature>
<reference evidence="5 6" key="1">
    <citation type="journal article" date="2010" name="Proc. Natl. Acad. Sci. U.S.A.">
        <title>A Nitrospira metagenome illuminates the physiology and evolution of globally important nitrite-oxidizing bacteria.</title>
        <authorList>
            <person name="Lucker S."/>
            <person name="Wagner M."/>
            <person name="Maixner F."/>
            <person name="Pelletier E."/>
            <person name="Koch H."/>
            <person name="Vacherie B."/>
            <person name="Rattei T."/>
            <person name="Sinninghe Damste J."/>
            <person name="Spieck E."/>
            <person name="Le Paslier D."/>
            <person name="Daims H."/>
        </authorList>
    </citation>
    <scope>NUCLEOTIDE SEQUENCE [LARGE SCALE GENOMIC DNA]</scope>
</reference>
<keyword evidence="6" id="KW-1185">Reference proteome</keyword>
<dbReference type="InterPro" id="IPR050595">
    <property type="entry name" value="Bact_response_regulator"/>
</dbReference>
<feature type="coiled-coil region" evidence="3">
    <location>
        <begin position="137"/>
        <end position="164"/>
    </location>
</feature>